<dbReference type="AlphaFoldDB" id="W7FWB1"/>
<feature type="compositionally biased region" description="Low complexity" evidence="1">
    <location>
        <begin position="861"/>
        <end position="892"/>
    </location>
</feature>
<organism evidence="2">
    <name type="scientific">Plasmodium falciparum Santa Lucia</name>
    <dbReference type="NCBI Taxonomy" id="478859"/>
    <lineage>
        <taxon>Eukaryota</taxon>
        <taxon>Sar</taxon>
        <taxon>Alveolata</taxon>
        <taxon>Apicomplexa</taxon>
        <taxon>Aconoidasida</taxon>
        <taxon>Haemosporida</taxon>
        <taxon>Plasmodiidae</taxon>
        <taxon>Plasmodium</taxon>
        <taxon>Plasmodium (Laverania)</taxon>
    </lineage>
</organism>
<feature type="region of interest" description="Disordered" evidence="1">
    <location>
        <begin position="579"/>
        <end position="612"/>
    </location>
</feature>
<sequence>MNKSLGGEEKLTKFDPVMIKEGELFGEVSYDCEYSGFLEIENDDILYYCFFVGEDDHNGLLLRKFHMDDMVWGIPMEVLITRKKINLYILTVDYILSKLILIYSFDEKIRITVFNNYMEESVMSEKISINYEILYKANMISYITYFYKNKKSLCVCGMNRNENILCTFSFDYGLTMKDDHTIEFFLKKKIPLGHYKMQVTFKETEVYFNLYNDLNETNFYELKCVKKQDEYICDIMNKIRETQEYNYKRYTYPSSEHNKYYNDHHNKQPQGKQGQQGGAPLPNLGEEENNFIYKHIVRNKYFQMIVFQKDQKCYLAWSFNSLNINDEITKEISSVPCSNVASYYRQERLIVTLKKNQLGSRNHFFLIYEKLTEKGVGCEFGVGGSLYVTKTFMNNTCDMDINNMNVSTTNYDEINFSLIIPLSFQLNYSTCFIWEENVDNNEERSSLYYLEEYTNEKEDIKVYTFYFYKYILIYKNFKKSTCTFESKNNEKLYISFRGDTYYKEYNCNILLDSCDFFLHTQSKINITYDDDVWQVSEELYDGFVMYNGTYVSLYDVLSRSNAHGLIYIDGKENNTSINLNNIKNNNKNNNNNNNNNNNTSNNNNISNNSNSNNSFGEHEKVITIIIPYGIPSTRTIKIEFLNKQNNEEKRWAYLRLQKNEYIMKKVIGINSSDIFDLSYKYYKYNQEKIKFILNDFSETTYLGFICQTKEEIKKSLCTISLVDHSHKNMAINNLFKTNNHILPFLYDQSPPRKIQPYNQIISEFRFVLFKNFHLFLQENKINYILLKCMCSSSSSYINTQKNIELSYLITNEQVSHDFIHTPGILIRPRTNISHNDYQKNNKGNHKGNNKSNNKSNDKDSNNNSNNNSNKNGNNHNDNNNNNQNKDIDINSNYSIHNNNEKVKRTKKKINDAPYDKQDEELPSYDFNDLLHEKKNGTSVFDFNFVLFLFICITFF</sequence>
<protein>
    <submittedName>
        <fullName evidence="2">Uncharacterized protein</fullName>
    </submittedName>
</protein>
<reference evidence="2" key="1">
    <citation type="submission" date="2013-02" db="EMBL/GenBank/DDBJ databases">
        <title>The Genome Sequence of Plasmodium falciparum Santa Lucia.</title>
        <authorList>
            <consortium name="The Broad Institute Genome Sequencing Platform"/>
            <consortium name="The Broad Institute Genome Sequencing Center for Infectious Disease"/>
            <person name="Neafsey D."/>
            <person name="Cheeseman I."/>
            <person name="Volkman S."/>
            <person name="Adams J."/>
            <person name="Walker B."/>
            <person name="Young S.K."/>
            <person name="Zeng Q."/>
            <person name="Gargeya S."/>
            <person name="Fitzgerald M."/>
            <person name="Haas B."/>
            <person name="Abouelleil A."/>
            <person name="Alvarado L."/>
            <person name="Arachchi H.M."/>
            <person name="Berlin A.M."/>
            <person name="Chapman S.B."/>
            <person name="Dewar J."/>
            <person name="Goldberg J."/>
            <person name="Griggs A."/>
            <person name="Gujja S."/>
            <person name="Hansen M."/>
            <person name="Howarth C."/>
            <person name="Imamovic A."/>
            <person name="Larimer J."/>
            <person name="McCowan C."/>
            <person name="Murphy C."/>
            <person name="Neiman D."/>
            <person name="Pearson M."/>
            <person name="Priest M."/>
            <person name="Roberts A."/>
            <person name="Saif S."/>
            <person name="Shea T."/>
            <person name="Sisk P."/>
            <person name="Sykes S."/>
            <person name="Wortman J."/>
            <person name="Nusbaum C."/>
            <person name="Birren B."/>
        </authorList>
    </citation>
    <scope>NUCLEOTIDE SEQUENCE [LARGE SCALE GENOMIC DNA]</scope>
    <source>
        <strain evidence="2">Santa Lucia</strain>
    </source>
</reference>
<name>W7FWB1_PLAFA</name>
<accession>W7FWB1</accession>
<dbReference type="EMBL" id="KE123474">
    <property type="protein sequence ID" value="EUT92344.1"/>
    <property type="molecule type" value="Genomic_DNA"/>
</dbReference>
<feature type="region of interest" description="Disordered" evidence="1">
    <location>
        <begin position="258"/>
        <end position="281"/>
    </location>
</feature>
<proteinExistence type="predicted"/>
<feature type="region of interest" description="Disordered" evidence="1">
    <location>
        <begin position="833"/>
        <end position="918"/>
    </location>
</feature>
<dbReference type="Proteomes" id="UP000030666">
    <property type="component" value="Unassembled WGS sequence"/>
</dbReference>
<gene>
    <name evidence="2" type="ORF">PFAG_00482</name>
</gene>
<evidence type="ECO:0000256" key="1">
    <source>
        <dbReference type="SAM" id="MobiDB-lite"/>
    </source>
</evidence>
<dbReference type="OrthoDB" id="370787at2759"/>
<feature type="compositionally biased region" description="Basic and acidic residues" evidence="1">
    <location>
        <begin position="898"/>
        <end position="916"/>
    </location>
</feature>
<evidence type="ECO:0000313" key="2">
    <source>
        <dbReference type="EMBL" id="EUT92344.1"/>
    </source>
</evidence>